<protein>
    <submittedName>
        <fullName evidence="1">Uncharacterized protein</fullName>
    </submittedName>
</protein>
<name>A0A6J4UGB9_9BACT</name>
<sequence length="84" mass="9047">MARPWLWTAAALVVLLALASPVTRLRLSLDTATGGIEQQSAAAGREILEREFNEGRISPIQVVYVSEDGPLDDGDLEAVARLSE</sequence>
<evidence type="ECO:0000313" key="1">
    <source>
        <dbReference type="EMBL" id="CAA9546547.1"/>
    </source>
</evidence>
<accession>A0A6J4UGB9</accession>
<reference evidence="1" key="1">
    <citation type="submission" date="2020-02" db="EMBL/GenBank/DDBJ databases">
        <authorList>
            <person name="Meier V. D."/>
        </authorList>
    </citation>
    <scope>NUCLEOTIDE SEQUENCE</scope>
    <source>
        <strain evidence="1">AVDCRST_MAG59</strain>
    </source>
</reference>
<organism evidence="1">
    <name type="scientific">uncultured Thermomicrobiales bacterium</name>
    <dbReference type="NCBI Taxonomy" id="1645740"/>
    <lineage>
        <taxon>Bacteria</taxon>
        <taxon>Pseudomonadati</taxon>
        <taxon>Thermomicrobiota</taxon>
        <taxon>Thermomicrobia</taxon>
        <taxon>Thermomicrobiales</taxon>
        <taxon>environmental samples</taxon>
    </lineage>
</organism>
<dbReference type="EMBL" id="CADCWF010000083">
    <property type="protein sequence ID" value="CAA9546547.1"/>
    <property type="molecule type" value="Genomic_DNA"/>
</dbReference>
<proteinExistence type="predicted"/>
<feature type="non-terminal residue" evidence="1">
    <location>
        <position position="84"/>
    </location>
</feature>
<gene>
    <name evidence="1" type="ORF">AVDCRST_MAG59-1350</name>
</gene>
<dbReference type="AlphaFoldDB" id="A0A6J4UGB9"/>